<dbReference type="InterPro" id="IPR011992">
    <property type="entry name" value="EF-hand-dom_pair"/>
</dbReference>
<dbReference type="VEuPathDB" id="ToxoDB:EAH_00036100"/>
<evidence type="ECO:0000313" key="5">
    <source>
        <dbReference type="Proteomes" id="UP000018050"/>
    </source>
</evidence>
<gene>
    <name evidence="4" type="ORF">EAH_00036100</name>
</gene>
<dbReference type="GO" id="GO:0005509">
    <property type="term" value="F:calcium ion binding"/>
    <property type="evidence" value="ECO:0007669"/>
    <property type="project" value="InterPro"/>
</dbReference>
<protein>
    <recommendedName>
        <fullName evidence="3">EF-hand domain-containing protein</fullName>
    </recommendedName>
</protein>
<feature type="coiled-coil region" evidence="1">
    <location>
        <begin position="258"/>
        <end position="306"/>
    </location>
</feature>
<dbReference type="GeneID" id="25271680"/>
<dbReference type="PROSITE" id="PS50222">
    <property type="entry name" value="EF_HAND_2"/>
    <property type="match status" value="1"/>
</dbReference>
<reference evidence="4" key="1">
    <citation type="submission" date="2013-10" db="EMBL/GenBank/DDBJ databases">
        <title>Genomic analysis of the causative agents of coccidiosis in chickens.</title>
        <authorList>
            <person name="Reid A.J."/>
            <person name="Blake D."/>
            <person name="Billington K."/>
            <person name="Browne H."/>
            <person name="Dunn M."/>
            <person name="Hung S."/>
            <person name="Kawahara F."/>
            <person name="Miranda-Saavedra D."/>
            <person name="Mourier T."/>
            <person name="Nagra H."/>
            <person name="Otto T.D."/>
            <person name="Rawlings N."/>
            <person name="Sanchez A."/>
            <person name="Sanders M."/>
            <person name="Subramaniam C."/>
            <person name="Tay Y."/>
            <person name="Dear P."/>
            <person name="Doerig C."/>
            <person name="Gruber A."/>
            <person name="Parkinson J."/>
            <person name="Shirley M."/>
            <person name="Wan K.L."/>
            <person name="Berriman M."/>
            <person name="Tomley F."/>
            <person name="Pain A."/>
        </authorList>
    </citation>
    <scope>NUCLEOTIDE SEQUENCE</scope>
    <source>
        <strain evidence="4">Houghton</strain>
    </source>
</reference>
<proteinExistence type="predicted"/>
<evidence type="ECO:0000313" key="4">
    <source>
        <dbReference type="EMBL" id="CDI83338.1"/>
    </source>
</evidence>
<evidence type="ECO:0000256" key="1">
    <source>
        <dbReference type="SAM" id="Coils"/>
    </source>
</evidence>
<name>U6GVM3_EIMAC</name>
<dbReference type="InterPro" id="IPR002048">
    <property type="entry name" value="EF_hand_dom"/>
</dbReference>
<keyword evidence="1" id="KW-0175">Coiled coil</keyword>
<organism evidence="4 5">
    <name type="scientific">Eimeria acervulina</name>
    <name type="common">Coccidian parasite</name>
    <dbReference type="NCBI Taxonomy" id="5801"/>
    <lineage>
        <taxon>Eukaryota</taxon>
        <taxon>Sar</taxon>
        <taxon>Alveolata</taxon>
        <taxon>Apicomplexa</taxon>
        <taxon>Conoidasida</taxon>
        <taxon>Coccidia</taxon>
        <taxon>Eucoccidiorida</taxon>
        <taxon>Eimeriorina</taxon>
        <taxon>Eimeriidae</taxon>
        <taxon>Eimeria</taxon>
    </lineage>
</organism>
<evidence type="ECO:0000259" key="3">
    <source>
        <dbReference type="PROSITE" id="PS50222"/>
    </source>
</evidence>
<sequence length="591" mass="66380">MEVEDSASSGKEALNVLLRMTIDAKTAKQRLEKSVRTVSEDYSIRMPERDYKAEVAAACTPNQLARLCLSRCLGVQTEEEMETPYHKQLKSEVSALRQYGDQLKRSVLVEGLGEGSRKGLGFAEEGEEDKQKTAAAPPHILTPLFDWKKSDKQQRKDRNTQKEAKLRESEIIQQLLAAYEGTKKEKTVHSIIQFFEGNAQPSREVRRLEFENRKLCASQRLHDAQTKSLHERIGGLEAENLYLKDKNQQQLHWLQTQKEATQQELHVKEVELSALKEKLKTAQEEIKTANQKLSKAEEKAKKMEAALTRKKPVETETGNAALTEALVRLEKLAWTCEFLGNEKLVALESYKQAKAKEALARSEVEVYKKYLDELTEERDHYYHTAIQRILLKKAADDFKTLSGALKENNEEAQQLKKLVHLVVDRMKNHVEATKALPVVEEPQETVTEEQLQQALARLPSEKTIREQFEKAAGFAPSYEDIEQFSAAVAAAAAASPAPAAAAGAAAGAVKISDFIAFCLSVRHIEDTAEGLAEGFSLWDLESKGLISADTLKYILKNFGEPLTDEEADIAFKTLIKGQNPVDYQQLCNRQA</sequence>
<dbReference type="Proteomes" id="UP000018050">
    <property type="component" value="Unassembled WGS sequence"/>
</dbReference>
<feature type="domain" description="EF-hand" evidence="3">
    <location>
        <begin position="526"/>
        <end position="561"/>
    </location>
</feature>
<accession>U6GVM3</accession>
<dbReference type="AlphaFoldDB" id="U6GVM3"/>
<evidence type="ECO:0000256" key="2">
    <source>
        <dbReference type="SAM" id="MobiDB-lite"/>
    </source>
</evidence>
<dbReference type="EMBL" id="HG673398">
    <property type="protein sequence ID" value="CDI83338.1"/>
    <property type="molecule type" value="Genomic_DNA"/>
</dbReference>
<keyword evidence="5" id="KW-1185">Reference proteome</keyword>
<feature type="compositionally biased region" description="Basic and acidic residues" evidence="2">
    <location>
        <begin position="146"/>
        <end position="165"/>
    </location>
</feature>
<reference evidence="4" key="2">
    <citation type="submission" date="2013-10" db="EMBL/GenBank/DDBJ databases">
        <authorList>
            <person name="Aslett M."/>
        </authorList>
    </citation>
    <scope>NUCLEOTIDE SEQUENCE</scope>
    <source>
        <strain evidence="4">Houghton</strain>
    </source>
</reference>
<feature type="region of interest" description="Disordered" evidence="2">
    <location>
        <begin position="119"/>
        <end position="165"/>
    </location>
</feature>
<dbReference type="SUPFAM" id="SSF47473">
    <property type="entry name" value="EF-hand"/>
    <property type="match status" value="1"/>
</dbReference>
<dbReference type="Gene3D" id="1.10.238.10">
    <property type="entry name" value="EF-hand"/>
    <property type="match status" value="1"/>
</dbReference>
<dbReference type="RefSeq" id="XP_013247534.1">
    <property type="nucleotide sequence ID" value="XM_013392080.1"/>
</dbReference>
<dbReference type="OrthoDB" id="347373at2759"/>